<dbReference type="EnsemblPlants" id="AET1Gv20983500.8">
    <property type="protein sequence ID" value="AET1Gv20983500.8"/>
    <property type="gene ID" value="AET1Gv20983500"/>
</dbReference>
<keyword evidence="1" id="KW-0472">Membrane</keyword>
<dbReference type="AlphaFoldDB" id="A0A452ZZH0"/>
<protein>
    <submittedName>
        <fullName evidence="2">Uncharacterized protein</fullName>
    </submittedName>
</protein>
<reference evidence="2" key="5">
    <citation type="journal article" date="2021" name="G3 (Bethesda)">
        <title>Aegilops tauschii genome assembly Aet v5.0 features greater sequence contiguity and improved annotation.</title>
        <authorList>
            <person name="Wang L."/>
            <person name="Zhu T."/>
            <person name="Rodriguez J.C."/>
            <person name="Deal K.R."/>
            <person name="Dubcovsky J."/>
            <person name="McGuire P.E."/>
            <person name="Lux T."/>
            <person name="Spannagl M."/>
            <person name="Mayer K.F.X."/>
            <person name="Baldrich P."/>
            <person name="Meyers B.C."/>
            <person name="Huo N."/>
            <person name="Gu Y.Q."/>
            <person name="Zhou H."/>
            <person name="Devos K.M."/>
            <person name="Bennetzen J.L."/>
            <person name="Unver T."/>
            <person name="Budak H."/>
            <person name="Gulick P.J."/>
            <person name="Galiba G."/>
            <person name="Kalapos B."/>
            <person name="Nelson D.R."/>
            <person name="Li P."/>
            <person name="You F.M."/>
            <person name="Luo M.C."/>
            <person name="Dvorak J."/>
        </authorList>
    </citation>
    <scope>NUCLEOTIDE SEQUENCE [LARGE SCALE GENOMIC DNA]</scope>
    <source>
        <strain evidence="2">cv. AL8/78</strain>
    </source>
</reference>
<reference evidence="3" key="1">
    <citation type="journal article" date="2014" name="Science">
        <title>Ancient hybridizations among the ancestral genomes of bread wheat.</title>
        <authorList>
            <consortium name="International Wheat Genome Sequencing Consortium,"/>
            <person name="Marcussen T."/>
            <person name="Sandve S.R."/>
            <person name="Heier L."/>
            <person name="Spannagl M."/>
            <person name="Pfeifer M."/>
            <person name="Jakobsen K.S."/>
            <person name="Wulff B.B."/>
            <person name="Steuernagel B."/>
            <person name="Mayer K.F."/>
            <person name="Olsen O.A."/>
        </authorList>
    </citation>
    <scope>NUCLEOTIDE SEQUENCE [LARGE SCALE GENOMIC DNA]</scope>
    <source>
        <strain evidence="3">cv. AL8/78</strain>
    </source>
</reference>
<proteinExistence type="predicted"/>
<organism evidence="2 3">
    <name type="scientific">Aegilops tauschii subsp. strangulata</name>
    <name type="common">Goatgrass</name>
    <dbReference type="NCBI Taxonomy" id="200361"/>
    <lineage>
        <taxon>Eukaryota</taxon>
        <taxon>Viridiplantae</taxon>
        <taxon>Streptophyta</taxon>
        <taxon>Embryophyta</taxon>
        <taxon>Tracheophyta</taxon>
        <taxon>Spermatophyta</taxon>
        <taxon>Magnoliopsida</taxon>
        <taxon>Liliopsida</taxon>
        <taxon>Poales</taxon>
        <taxon>Poaceae</taxon>
        <taxon>BOP clade</taxon>
        <taxon>Pooideae</taxon>
        <taxon>Triticodae</taxon>
        <taxon>Triticeae</taxon>
        <taxon>Triticinae</taxon>
        <taxon>Aegilops</taxon>
    </lineage>
</organism>
<keyword evidence="1" id="KW-0812">Transmembrane</keyword>
<evidence type="ECO:0000313" key="3">
    <source>
        <dbReference type="Proteomes" id="UP000015105"/>
    </source>
</evidence>
<accession>A0A452ZZH0</accession>
<feature type="transmembrane region" description="Helical" evidence="1">
    <location>
        <begin position="40"/>
        <end position="62"/>
    </location>
</feature>
<reference evidence="2" key="3">
    <citation type="journal article" date="2017" name="Nature">
        <title>Genome sequence of the progenitor of the wheat D genome Aegilops tauschii.</title>
        <authorList>
            <person name="Luo M.C."/>
            <person name="Gu Y.Q."/>
            <person name="Puiu D."/>
            <person name="Wang H."/>
            <person name="Twardziok S.O."/>
            <person name="Deal K.R."/>
            <person name="Huo N."/>
            <person name="Zhu T."/>
            <person name="Wang L."/>
            <person name="Wang Y."/>
            <person name="McGuire P.E."/>
            <person name="Liu S."/>
            <person name="Long H."/>
            <person name="Ramasamy R.K."/>
            <person name="Rodriguez J.C."/>
            <person name="Van S.L."/>
            <person name="Yuan L."/>
            <person name="Wang Z."/>
            <person name="Xia Z."/>
            <person name="Xiao L."/>
            <person name="Anderson O.D."/>
            <person name="Ouyang S."/>
            <person name="Liang Y."/>
            <person name="Zimin A.V."/>
            <person name="Pertea G."/>
            <person name="Qi P."/>
            <person name="Bennetzen J.L."/>
            <person name="Dai X."/>
            <person name="Dawson M.W."/>
            <person name="Muller H.G."/>
            <person name="Kugler K."/>
            <person name="Rivarola-Duarte L."/>
            <person name="Spannagl M."/>
            <person name="Mayer K.F.X."/>
            <person name="Lu F.H."/>
            <person name="Bevan M.W."/>
            <person name="Leroy P."/>
            <person name="Li P."/>
            <person name="You F.M."/>
            <person name="Sun Q."/>
            <person name="Liu Z."/>
            <person name="Lyons E."/>
            <person name="Wicker T."/>
            <person name="Salzberg S.L."/>
            <person name="Devos K.M."/>
            <person name="Dvorak J."/>
        </authorList>
    </citation>
    <scope>NUCLEOTIDE SEQUENCE [LARGE SCALE GENOMIC DNA]</scope>
    <source>
        <strain evidence="2">cv. AL8/78</strain>
    </source>
</reference>
<reference evidence="2" key="4">
    <citation type="submission" date="2019-03" db="UniProtKB">
        <authorList>
            <consortium name="EnsemblPlants"/>
        </authorList>
    </citation>
    <scope>IDENTIFICATION</scope>
</reference>
<evidence type="ECO:0000313" key="2">
    <source>
        <dbReference type="EnsemblPlants" id="AET1Gv20983500.8"/>
    </source>
</evidence>
<evidence type="ECO:0000256" key="1">
    <source>
        <dbReference type="SAM" id="Phobius"/>
    </source>
</evidence>
<keyword evidence="1" id="KW-1133">Transmembrane helix</keyword>
<name>A0A452ZZH0_AEGTS</name>
<dbReference type="Gramene" id="AET1Gv20983500.8">
    <property type="protein sequence ID" value="AET1Gv20983500.8"/>
    <property type="gene ID" value="AET1Gv20983500"/>
</dbReference>
<dbReference type="Proteomes" id="UP000015105">
    <property type="component" value="Chromosome 1D"/>
</dbReference>
<sequence length="76" mass="8325">MGVFGSSAKVYRPAPEVDLGPGSGELYISPNVKAPRVAGLLVKIFVWVLEMPVVGWVLLYILKKDNLINKVHALHL</sequence>
<keyword evidence="3" id="KW-1185">Reference proteome</keyword>
<reference evidence="3" key="2">
    <citation type="journal article" date="2017" name="Nat. Plants">
        <title>The Aegilops tauschii genome reveals multiple impacts of transposons.</title>
        <authorList>
            <person name="Zhao G."/>
            <person name="Zou C."/>
            <person name="Li K."/>
            <person name="Wang K."/>
            <person name="Li T."/>
            <person name="Gao L."/>
            <person name="Zhang X."/>
            <person name="Wang H."/>
            <person name="Yang Z."/>
            <person name="Liu X."/>
            <person name="Jiang W."/>
            <person name="Mao L."/>
            <person name="Kong X."/>
            <person name="Jiao Y."/>
            <person name="Jia J."/>
        </authorList>
    </citation>
    <scope>NUCLEOTIDE SEQUENCE [LARGE SCALE GENOMIC DNA]</scope>
    <source>
        <strain evidence="3">cv. AL8/78</strain>
    </source>
</reference>